<dbReference type="Proteomes" id="UP000190395">
    <property type="component" value="Unassembled WGS sequence"/>
</dbReference>
<dbReference type="AlphaFoldDB" id="A0A1T4ML04"/>
<evidence type="ECO:0000259" key="1">
    <source>
        <dbReference type="Pfam" id="PF01408"/>
    </source>
</evidence>
<organism evidence="2 3">
    <name type="scientific">Treponema berlinense</name>
    <dbReference type="NCBI Taxonomy" id="225004"/>
    <lineage>
        <taxon>Bacteria</taxon>
        <taxon>Pseudomonadati</taxon>
        <taxon>Spirochaetota</taxon>
        <taxon>Spirochaetia</taxon>
        <taxon>Spirochaetales</taxon>
        <taxon>Treponemataceae</taxon>
        <taxon>Treponema</taxon>
    </lineage>
</organism>
<reference evidence="2 3" key="1">
    <citation type="submission" date="2017-02" db="EMBL/GenBank/DDBJ databases">
        <authorList>
            <person name="Peterson S.W."/>
        </authorList>
    </citation>
    <scope>NUCLEOTIDE SEQUENCE [LARGE SCALE GENOMIC DNA]</scope>
    <source>
        <strain evidence="2 3">ATCC BAA-909</strain>
    </source>
</reference>
<dbReference type="Pfam" id="PF01408">
    <property type="entry name" value="GFO_IDH_MocA"/>
    <property type="match status" value="1"/>
</dbReference>
<dbReference type="STRING" id="225004.SAMN02745152_00898"/>
<feature type="domain" description="Gfo/Idh/MocA-like oxidoreductase N-terminal" evidence="1">
    <location>
        <begin position="8"/>
        <end position="143"/>
    </location>
</feature>
<dbReference type="RefSeq" id="WP_078930649.1">
    <property type="nucleotide sequence ID" value="NZ_FUXC01000004.1"/>
</dbReference>
<keyword evidence="3" id="KW-1185">Reference proteome</keyword>
<sequence>MENKKYKTVLIGTGRIGFLLGFDKKREQPASHTMALLKNKKIELCAGCDTDLERLKIWQKYVKSHGSEGLVFESGSELYKNIKKIDIAVVAVNESAHLEECIRAIEARPRLVILEKPVALNSFEAQKIADCAEKNKVPVMVNHERRFDKNYALAMQWMEKIGEIQKVEAELDSGLRIYAKEFEKDGTYSLLHDGTHLVDIVRFLCGTELEKPVVTGVFKDEKKIVRNFCAHYNFCKSEKFGDVPEICIKMSGRSKFFEFRIEILGTEGKICIGNGIADFYLRKQSKLYTGFYSLEKQKVRLPKKTQYFSGMVENAVGFLDGKMPLLSPLKEAIEDLKVLEEIKEKL</sequence>
<dbReference type="PANTHER" id="PTHR43377:SF1">
    <property type="entry name" value="BILIVERDIN REDUCTASE A"/>
    <property type="match status" value="1"/>
</dbReference>
<dbReference type="GO" id="GO:0000166">
    <property type="term" value="F:nucleotide binding"/>
    <property type="evidence" value="ECO:0007669"/>
    <property type="project" value="InterPro"/>
</dbReference>
<dbReference type="SUPFAM" id="SSF55347">
    <property type="entry name" value="Glyceraldehyde-3-phosphate dehydrogenase-like, C-terminal domain"/>
    <property type="match status" value="1"/>
</dbReference>
<dbReference type="InterPro" id="IPR051450">
    <property type="entry name" value="Gfo/Idh/MocA_Oxidoreductases"/>
</dbReference>
<accession>A0A1T4ML04</accession>
<gene>
    <name evidence="2" type="ORF">SAMN02745152_00898</name>
</gene>
<evidence type="ECO:0000313" key="3">
    <source>
        <dbReference type="Proteomes" id="UP000190395"/>
    </source>
</evidence>
<dbReference type="Gene3D" id="3.40.50.720">
    <property type="entry name" value="NAD(P)-binding Rossmann-like Domain"/>
    <property type="match status" value="1"/>
</dbReference>
<dbReference type="InterPro" id="IPR036291">
    <property type="entry name" value="NAD(P)-bd_dom_sf"/>
</dbReference>
<evidence type="ECO:0000313" key="2">
    <source>
        <dbReference type="EMBL" id="SJZ67495.1"/>
    </source>
</evidence>
<name>A0A1T4ML04_9SPIR</name>
<dbReference type="OrthoDB" id="9815825at2"/>
<protein>
    <submittedName>
        <fullName evidence="2">Predicted dehydrogenase</fullName>
    </submittedName>
</protein>
<dbReference type="EMBL" id="FUXC01000004">
    <property type="protein sequence ID" value="SJZ67495.1"/>
    <property type="molecule type" value="Genomic_DNA"/>
</dbReference>
<dbReference type="InterPro" id="IPR000683">
    <property type="entry name" value="Gfo/Idh/MocA-like_OxRdtase_N"/>
</dbReference>
<dbReference type="Gene3D" id="3.30.360.10">
    <property type="entry name" value="Dihydrodipicolinate Reductase, domain 2"/>
    <property type="match status" value="1"/>
</dbReference>
<dbReference type="GeneID" id="303367153"/>
<proteinExistence type="predicted"/>
<dbReference type="PANTHER" id="PTHR43377">
    <property type="entry name" value="BILIVERDIN REDUCTASE A"/>
    <property type="match status" value="1"/>
</dbReference>
<dbReference type="SUPFAM" id="SSF51735">
    <property type="entry name" value="NAD(P)-binding Rossmann-fold domains"/>
    <property type="match status" value="1"/>
</dbReference>